<sequence length="95" mass="10591">MLNDLVVCRTSAITNDLGHTGGRASFDRESVFENIVPPHVLDCAVTLFTVDAFTLILADDDVLERGVWLDKERRGRFARFFVTGAFHIRSLVGLP</sequence>
<reference evidence="1" key="3">
    <citation type="submission" date="2015-02" db="UniProtKB">
        <authorList>
            <consortium name="EnsemblProtists"/>
        </authorList>
    </citation>
    <scope>IDENTIFICATION</scope>
    <source>
        <strain evidence="1">DAOM BR144</strain>
    </source>
</reference>
<dbReference type="EnsemblProtists" id="PYU1_T012439">
    <property type="protein sequence ID" value="PYU1_T012439"/>
    <property type="gene ID" value="PYU1_G012413"/>
</dbReference>
<dbReference type="InParanoid" id="K3X5E0"/>
<accession>K3X5E0</accession>
<reference evidence="2" key="1">
    <citation type="journal article" date="2010" name="Genome Biol.">
        <title>Genome sequence of the necrotrophic plant pathogen Pythium ultimum reveals original pathogenicity mechanisms and effector repertoire.</title>
        <authorList>
            <person name="Levesque C.A."/>
            <person name="Brouwer H."/>
            <person name="Cano L."/>
            <person name="Hamilton J.P."/>
            <person name="Holt C."/>
            <person name="Huitema E."/>
            <person name="Raffaele S."/>
            <person name="Robideau G.P."/>
            <person name="Thines M."/>
            <person name="Win J."/>
            <person name="Zerillo M.M."/>
            <person name="Beakes G.W."/>
            <person name="Boore J.L."/>
            <person name="Busam D."/>
            <person name="Dumas B."/>
            <person name="Ferriera S."/>
            <person name="Fuerstenberg S.I."/>
            <person name="Gachon C.M."/>
            <person name="Gaulin E."/>
            <person name="Govers F."/>
            <person name="Grenville-Briggs L."/>
            <person name="Horner N."/>
            <person name="Hostetler J."/>
            <person name="Jiang R.H."/>
            <person name="Johnson J."/>
            <person name="Krajaejun T."/>
            <person name="Lin H."/>
            <person name="Meijer H.J."/>
            <person name="Moore B."/>
            <person name="Morris P."/>
            <person name="Phuntmart V."/>
            <person name="Puiu D."/>
            <person name="Shetty J."/>
            <person name="Stajich J.E."/>
            <person name="Tripathy S."/>
            <person name="Wawra S."/>
            <person name="van West P."/>
            <person name="Whitty B.R."/>
            <person name="Coutinho P.M."/>
            <person name="Henrissat B."/>
            <person name="Martin F."/>
            <person name="Thomas P.D."/>
            <person name="Tyler B.M."/>
            <person name="De Vries R.P."/>
            <person name="Kamoun S."/>
            <person name="Yandell M."/>
            <person name="Tisserat N."/>
            <person name="Buell C.R."/>
        </authorList>
    </citation>
    <scope>NUCLEOTIDE SEQUENCE</scope>
    <source>
        <strain evidence="2">DAOM:BR144</strain>
    </source>
</reference>
<dbReference type="AlphaFoldDB" id="K3X5E0"/>
<dbReference type="Proteomes" id="UP000019132">
    <property type="component" value="Unassembled WGS sequence"/>
</dbReference>
<dbReference type="VEuPathDB" id="FungiDB:PYU1_G012413"/>
<dbReference type="EMBL" id="GL376610">
    <property type="status" value="NOT_ANNOTATED_CDS"/>
    <property type="molecule type" value="Genomic_DNA"/>
</dbReference>
<keyword evidence="2" id="KW-1185">Reference proteome</keyword>
<evidence type="ECO:0000313" key="1">
    <source>
        <dbReference type="EnsemblProtists" id="PYU1_T012439"/>
    </source>
</evidence>
<reference evidence="2" key="2">
    <citation type="submission" date="2010-04" db="EMBL/GenBank/DDBJ databases">
        <authorList>
            <person name="Buell R."/>
            <person name="Hamilton J."/>
            <person name="Hostetler J."/>
        </authorList>
    </citation>
    <scope>NUCLEOTIDE SEQUENCE [LARGE SCALE GENOMIC DNA]</scope>
    <source>
        <strain evidence="2">DAOM:BR144</strain>
    </source>
</reference>
<name>K3X5E0_GLOUD</name>
<evidence type="ECO:0000313" key="2">
    <source>
        <dbReference type="Proteomes" id="UP000019132"/>
    </source>
</evidence>
<protein>
    <submittedName>
        <fullName evidence="1">Uncharacterized protein</fullName>
    </submittedName>
</protein>
<organism evidence="1 2">
    <name type="scientific">Globisporangium ultimum (strain ATCC 200006 / CBS 805.95 / DAOM BR144)</name>
    <name type="common">Pythium ultimum</name>
    <dbReference type="NCBI Taxonomy" id="431595"/>
    <lineage>
        <taxon>Eukaryota</taxon>
        <taxon>Sar</taxon>
        <taxon>Stramenopiles</taxon>
        <taxon>Oomycota</taxon>
        <taxon>Peronosporomycetes</taxon>
        <taxon>Pythiales</taxon>
        <taxon>Pythiaceae</taxon>
        <taxon>Globisporangium</taxon>
    </lineage>
</organism>
<dbReference type="HOGENOM" id="CLU_2377436_0_0_1"/>
<proteinExistence type="predicted"/>